<dbReference type="STRING" id="568069.A0A1J1IV36"/>
<evidence type="ECO:0000259" key="7">
    <source>
        <dbReference type="PROSITE" id="PS50240"/>
    </source>
</evidence>
<evidence type="ECO:0000256" key="6">
    <source>
        <dbReference type="SAM" id="SignalP"/>
    </source>
</evidence>
<feature type="signal peptide" evidence="6">
    <location>
        <begin position="1"/>
        <end position="17"/>
    </location>
</feature>
<comment type="similarity">
    <text evidence="5">Belongs to the peptidase S1 family. CLIP subfamily.</text>
</comment>
<keyword evidence="3" id="KW-0720">Serine protease</keyword>
<dbReference type="SMART" id="SM00020">
    <property type="entry name" value="Tryp_SPc"/>
    <property type="match status" value="1"/>
</dbReference>
<dbReference type="SUPFAM" id="SSF50494">
    <property type="entry name" value="Trypsin-like serine proteases"/>
    <property type="match status" value="1"/>
</dbReference>
<gene>
    <name evidence="8" type="primary">similar to Trypsin zeta</name>
    <name evidence="8" type="ORF">CLUMA_CG017155</name>
</gene>
<evidence type="ECO:0000256" key="3">
    <source>
        <dbReference type="ARBA" id="ARBA00022825"/>
    </source>
</evidence>
<dbReference type="Pfam" id="PF00089">
    <property type="entry name" value="Trypsin"/>
    <property type="match status" value="1"/>
</dbReference>
<dbReference type="Proteomes" id="UP000183832">
    <property type="component" value="Unassembled WGS sequence"/>
</dbReference>
<keyword evidence="1" id="KW-0645">Protease</keyword>
<evidence type="ECO:0000256" key="5">
    <source>
        <dbReference type="ARBA" id="ARBA00024195"/>
    </source>
</evidence>
<keyword evidence="4" id="KW-1015">Disulfide bond</keyword>
<name>A0A1J1IV36_9DIPT</name>
<reference evidence="8 9" key="1">
    <citation type="submission" date="2015-04" db="EMBL/GenBank/DDBJ databases">
        <authorList>
            <person name="Syromyatnikov M.Y."/>
            <person name="Popov V.N."/>
        </authorList>
    </citation>
    <scope>NUCLEOTIDE SEQUENCE [LARGE SCALE GENOMIC DNA]</scope>
</reference>
<dbReference type="OrthoDB" id="8189841at2759"/>
<dbReference type="PROSITE" id="PS50240">
    <property type="entry name" value="TRYPSIN_DOM"/>
    <property type="match status" value="1"/>
</dbReference>
<dbReference type="InterPro" id="IPR043504">
    <property type="entry name" value="Peptidase_S1_PA_chymotrypsin"/>
</dbReference>
<organism evidence="8 9">
    <name type="scientific">Clunio marinus</name>
    <dbReference type="NCBI Taxonomy" id="568069"/>
    <lineage>
        <taxon>Eukaryota</taxon>
        <taxon>Metazoa</taxon>
        <taxon>Ecdysozoa</taxon>
        <taxon>Arthropoda</taxon>
        <taxon>Hexapoda</taxon>
        <taxon>Insecta</taxon>
        <taxon>Pterygota</taxon>
        <taxon>Neoptera</taxon>
        <taxon>Endopterygota</taxon>
        <taxon>Diptera</taxon>
        <taxon>Nematocera</taxon>
        <taxon>Chironomoidea</taxon>
        <taxon>Chironomidae</taxon>
        <taxon>Clunio</taxon>
    </lineage>
</organism>
<evidence type="ECO:0000256" key="2">
    <source>
        <dbReference type="ARBA" id="ARBA00022801"/>
    </source>
</evidence>
<evidence type="ECO:0000256" key="4">
    <source>
        <dbReference type="ARBA" id="ARBA00023157"/>
    </source>
</evidence>
<feature type="chain" id="PRO_5013266847" evidence="6">
    <location>
        <begin position="18"/>
        <end position="281"/>
    </location>
</feature>
<protein>
    <submittedName>
        <fullName evidence="8">CLUMA_CG017155, isoform A</fullName>
    </submittedName>
</protein>
<dbReference type="PANTHER" id="PTHR24276">
    <property type="entry name" value="POLYSERASE-RELATED"/>
    <property type="match status" value="1"/>
</dbReference>
<feature type="domain" description="Peptidase S1" evidence="7">
    <location>
        <begin position="23"/>
        <end position="257"/>
    </location>
</feature>
<dbReference type="InterPro" id="IPR050430">
    <property type="entry name" value="Peptidase_S1"/>
</dbReference>
<dbReference type="PANTHER" id="PTHR24276:SF91">
    <property type="entry name" value="AT26814P-RELATED"/>
    <property type="match status" value="1"/>
</dbReference>
<sequence length="281" mass="31227">MLRVLILIFLFCLHVFAKRIPVIHDGNDDSHIPHLKYIASLQLANREEDFFCAGVFISSKTVLTLASCFYQNDVLLNPEEVKIVAGRGFRFEYDQNPFNGILEEIILHENFSRSSLENNIAVGILSADVPSNKNVEVLDIEDIASEAPNEGDKCEIFGWSLTTLFGSQHLLSGEVQIEAKDKCDNSGHKLTSATICAGPYYVNGCPTDDGSPLVCNKKLHGLIDIRPVGYCSMIITNRLGTYVDLSVYREWIYEHANGNSASILSSRIFLCLIAVFIAIFS</sequence>
<dbReference type="InterPro" id="IPR001254">
    <property type="entry name" value="Trypsin_dom"/>
</dbReference>
<evidence type="ECO:0000313" key="8">
    <source>
        <dbReference type="EMBL" id="CRL04039.1"/>
    </source>
</evidence>
<evidence type="ECO:0000313" key="9">
    <source>
        <dbReference type="Proteomes" id="UP000183832"/>
    </source>
</evidence>
<dbReference type="AlphaFoldDB" id="A0A1J1IV36"/>
<keyword evidence="9" id="KW-1185">Reference proteome</keyword>
<dbReference type="EMBL" id="CVRI01000061">
    <property type="protein sequence ID" value="CRL04039.1"/>
    <property type="molecule type" value="Genomic_DNA"/>
</dbReference>
<proteinExistence type="inferred from homology"/>
<dbReference type="GO" id="GO:0006508">
    <property type="term" value="P:proteolysis"/>
    <property type="evidence" value="ECO:0007669"/>
    <property type="project" value="UniProtKB-KW"/>
</dbReference>
<evidence type="ECO:0000256" key="1">
    <source>
        <dbReference type="ARBA" id="ARBA00022670"/>
    </source>
</evidence>
<dbReference type="Gene3D" id="2.40.10.10">
    <property type="entry name" value="Trypsin-like serine proteases"/>
    <property type="match status" value="1"/>
</dbReference>
<keyword evidence="2" id="KW-0378">Hydrolase</keyword>
<dbReference type="GO" id="GO:0004252">
    <property type="term" value="F:serine-type endopeptidase activity"/>
    <property type="evidence" value="ECO:0007669"/>
    <property type="project" value="InterPro"/>
</dbReference>
<keyword evidence="6" id="KW-0732">Signal</keyword>
<dbReference type="InterPro" id="IPR009003">
    <property type="entry name" value="Peptidase_S1_PA"/>
</dbReference>
<accession>A0A1J1IV36</accession>